<evidence type="ECO:0000313" key="2">
    <source>
        <dbReference type="Proteomes" id="UP000317593"/>
    </source>
</evidence>
<dbReference type="RefSeq" id="WP_142712867.1">
    <property type="nucleotide sequence ID" value="NZ_FXTH01000001.1"/>
</dbReference>
<reference evidence="1 2" key="1">
    <citation type="submission" date="2017-05" db="EMBL/GenBank/DDBJ databases">
        <authorList>
            <person name="Varghese N."/>
            <person name="Submissions S."/>
        </authorList>
    </citation>
    <scope>NUCLEOTIDE SEQUENCE [LARGE SCALE GENOMIC DNA]</scope>
    <source>
        <strain evidence="1 2">DSM 21194</strain>
    </source>
</reference>
<accession>A0A521AVS6</accession>
<dbReference type="EMBL" id="FXTH01000001">
    <property type="protein sequence ID" value="SMO38938.1"/>
    <property type="molecule type" value="Genomic_DNA"/>
</dbReference>
<keyword evidence="2" id="KW-1185">Reference proteome</keyword>
<dbReference type="AlphaFoldDB" id="A0A521AVS6"/>
<organism evidence="1 2">
    <name type="scientific">Fodinibius sediminis</name>
    <dbReference type="NCBI Taxonomy" id="1214077"/>
    <lineage>
        <taxon>Bacteria</taxon>
        <taxon>Pseudomonadati</taxon>
        <taxon>Balneolota</taxon>
        <taxon>Balneolia</taxon>
        <taxon>Balneolales</taxon>
        <taxon>Balneolaceae</taxon>
        <taxon>Fodinibius</taxon>
    </lineage>
</organism>
<sequence length="61" mass="7389">MKAIEEYRLNNKRYPTIYVSAKYHKQMEGLLRGISKWMPIEVEIDDNVDRWELGRNFSEKV</sequence>
<evidence type="ECO:0000313" key="1">
    <source>
        <dbReference type="EMBL" id="SMO38938.1"/>
    </source>
</evidence>
<gene>
    <name evidence="1" type="ORF">SAMN06265218_101422</name>
</gene>
<proteinExistence type="predicted"/>
<name>A0A521AVS6_9BACT</name>
<protein>
    <submittedName>
        <fullName evidence="1">Uncharacterized protein</fullName>
    </submittedName>
</protein>
<dbReference type="Proteomes" id="UP000317593">
    <property type="component" value="Unassembled WGS sequence"/>
</dbReference>